<dbReference type="Proteomes" id="UP000261931">
    <property type="component" value="Unassembled WGS sequence"/>
</dbReference>
<comment type="caution">
    <text evidence="1">The sequence shown here is derived from an EMBL/GenBank/DDBJ whole genome shotgun (WGS) entry which is preliminary data.</text>
</comment>
<evidence type="ECO:0000313" key="2">
    <source>
        <dbReference type="Proteomes" id="UP000261931"/>
    </source>
</evidence>
<name>A0A372EMQ9_9BURK</name>
<reference evidence="1 2" key="1">
    <citation type="submission" date="2018-08" db="EMBL/GenBank/DDBJ databases">
        <title>Hydrogenophaga sp. LA-38 isolated from sludge.</title>
        <authorList>
            <person name="Im W.-T."/>
        </authorList>
    </citation>
    <scope>NUCLEOTIDE SEQUENCE [LARGE SCALE GENOMIC DNA]</scope>
    <source>
        <strain evidence="1 2">LA-38</strain>
    </source>
</reference>
<sequence length="142" mass="15274">MQTPSKTPSKTPIKIGVHALPEAVRVRFAALFPVARARCTTTWALVRPADAEVLVCHGPPPRGAQRVNLCVGPIPVLAWGACPVPLEAGFRVLSLIAALEQAAALVRPAREARPAPARRNLAAFEEWLSELREENLPSATAY</sequence>
<dbReference type="RefSeq" id="WP_116957642.1">
    <property type="nucleotide sequence ID" value="NZ_QVLS01000002.1"/>
</dbReference>
<accession>A0A372EMQ9</accession>
<organism evidence="1 2">
    <name type="scientific">Hydrogenophaga borbori</name>
    <dbReference type="NCBI Taxonomy" id="2294117"/>
    <lineage>
        <taxon>Bacteria</taxon>
        <taxon>Pseudomonadati</taxon>
        <taxon>Pseudomonadota</taxon>
        <taxon>Betaproteobacteria</taxon>
        <taxon>Burkholderiales</taxon>
        <taxon>Comamonadaceae</taxon>
        <taxon>Hydrogenophaga</taxon>
    </lineage>
</organism>
<dbReference type="AlphaFoldDB" id="A0A372EMQ9"/>
<protein>
    <submittedName>
        <fullName evidence="1">Uncharacterized protein</fullName>
    </submittedName>
</protein>
<keyword evidence="2" id="KW-1185">Reference proteome</keyword>
<gene>
    <name evidence="1" type="ORF">DY262_03725</name>
</gene>
<proteinExistence type="predicted"/>
<evidence type="ECO:0000313" key="1">
    <source>
        <dbReference type="EMBL" id="RFP80900.1"/>
    </source>
</evidence>
<dbReference type="EMBL" id="QVLS01000002">
    <property type="protein sequence ID" value="RFP80900.1"/>
    <property type="molecule type" value="Genomic_DNA"/>
</dbReference>